<evidence type="ECO:0000256" key="8">
    <source>
        <dbReference type="HAMAP-Rule" id="MF_00243"/>
    </source>
</evidence>
<comment type="similarity">
    <text evidence="1 8">Belongs to the archaeal NMN adenylyltransferase family.</text>
</comment>
<dbReference type="Proteomes" id="UP000186940">
    <property type="component" value="Unassembled WGS sequence"/>
</dbReference>
<keyword evidence="7 8" id="KW-0520">NAD</keyword>
<keyword evidence="2 8" id="KW-0662">Pyridine nucleotide biosynthesis</keyword>
<reference evidence="11" key="1">
    <citation type="submission" date="2016-05" db="EMBL/GenBank/DDBJ databases">
        <title>Microbial consortia oxidize butane by reversing methanogenesis.</title>
        <authorList>
            <person name="Laso-Perez R."/>
            <person name="Richter M."/>
            <person name="Wegener G."/>
            <person name="Musat F."/>
        </authorList>
    </citation>
    <scope>NUCLEOTIDE SEQUENCE [LARGE SCALE GENOMIC DNA]</scope>
    <source>
        <strain evidence="11">BOX2</strain>
    </source>
</reference>
<evidence type="ECO:0000256" key="7">
    <source>
        <dbReference type="ARBA" id="ARBA00023027"/>
    </source>
</evidence>
<dbReference type="GO" id="GO:0009435">
    <property type="term" value="P:NAD+ biosynthetic process"/>
    <property type="evidence" value="ECO:0007669"/>
    <property type="project" value="UniProtKB-UniRule"/>
</dbReference>
<dbReference type="PANTHER" id="PTHR21342:SF0">
    <property type="entry name" value="BIFUNCTIONAL NMN ADENYLYLTRANSFERASE_NUDIX HYDROLASE"/>
    <property type="match status" value="1"/>
</dbReference>
<dbReference type="NCBIfam" id="NF002243">
    <property type="entry name" value="PRK01153.1"/>
    <property type="match status" value="1"/>
</dbReference>
<evidence type="ECO:0000256" key="1">
    <source>
        <dbReference type="ARBA" id="ARBA00010124"/>
    </source>
</evidence>
<dbReference type="GO" id="GO:0005524">
    <property type="term" value="F:ATP binding"/>
    <property type="evidence" value="ECO:0007669"/>
    <property type="project" value="UniProtKB-KW"/>
</dbReference>
<evidence type="ECO:0000256" key="2">
    <source>
        <dbReference type="ARBA" id="ARBA00022642"/>
    </source>
</evidence>
<evidence type="ECO:0000256" key="3">
    <source>
        <dbReference type="ARBA" id="ARBA00022679"/>
    </source>
</evidence>
<evidence type="ECO:0000256" key="5">
    <source>
        <dbReference type="ARBA" id="ARBA00022741"/>
    </source>
</evidence>
<name>A0A1F2PA60_9EURY</name>
<comment type="subcellular location">
    <subcellularLocation>
        <location evidence="8">Cytoplasm</location>
    </subcellularLocation>
</comment>
<dbReference type="EC" id="2.7.7.1" evidence="8 9"/>
<dbReference type="NCBIfam" id="TIGR01527">
    <property type="entry name" value="arch_NMN_Atrans"/>
    <property type="match status" value="1"/>
</dbReference>
<evidence type="ECO:0000256" key="4">
    <source>
        <dbReference type="ARBA" id="ARBA00022695"/>
    </source>
</evidence>
<evidence type="ECO:0000259" key="10">
    <source>
        <dbReference type="Pfam" id="PF01467"/>
    </source>
</evidence>
<feature type="domain" description="Cytidyltransferase-like" evidence="10">
    <location>
        <begin position="10"/>
        <end position="138"/>
    </location>
</feature>
<dbReference type="InterPro" id="IPR014729">
    <property type="entry name" value="Rossmann-like_a/b/a_fold"/>
</dbReference>
<protein>
    <recommendedName>
        <fullName evidence="8 9">Nicotinamide-nucleotide adenylyltransferase</fullName>
        <ecNumber evidence="8 9">2.7.7.1</ecNumber>
    </recommendedName>
    <alternativeName>
        <fullName evidence="8">NAD(+) diphosphorylase</fullName>
    </alternativeName>
    <alternativeName>
        <fullName evidence="8">NAD(+) pyrophosphorylase</fullName>
    </alternativeName>
    <alternativeName>
        <fullName evidence="8">NMN adenylyltransferase</fullName>
    </alternativeName>
</protein>
<gene>
    <name evidence="11" type="ORF">SCAL_000778</name>
</gene>
<organism evidence="11 12">
    <name type="scientific">Candidatus Syntropharchaeum caldarium</name>
    <dbReference type="NCBI Taxonomy" id="1838285"/>
    <lineage>
        <taxon>Archaea</taxon>
        <taxon>Methanobacteriati</taxon>
        <taxon>Methanobacteriota</taxon>
        <taxon>Stenosarchaea group</taxon>
        <taxon>Methanomicrobia</taxon>
        <taxon>Methanosarcinales</taxon>
        <taxon>ANME-2 cluster</taxon>
        <taxon>Candidatus Syntropharchaeum</taxon>
    </lineage>
</organism>
<keyword evidence="8" id="KW-0963">Cytoplasm</keyword>
<dbReference type="Pfam" id="PF01467">
    <property type="entry name" value="CTP_transf_like"/>
    <property type="match status" value="1"/>
</dbReference>
<dbReference type="STRING" id="1838285.SCAL_000778"/>
<keyword evidence="3 8" id="KW-0808">Transferase</keyword>
<keyword evidence="12" id="KW-1185">Reference proteome</keyword>
<dbReference type="SUPFAM" id="SSF52374">
    <property type="entry name" value="Nucleotidylyl transferase"/>
    <property type="match status" value="1"/>
</dbReference>
<dbReference type="InterPro" id="IPR006418">
    <property type="entry name" value="NMN_Atrans_arc"/>
</dbReference>
<comment type="caution">
    <text evidence="11">The sequence shown here is derived from an EMBL/GenBank/DDBJ whole genome shotgun (WGS) entry which is preliminary data.</text>
</comment>
<dbReference type="UniPathway" id="UPA00253">
    <property type="reaction ID" value="UER00600"/>
</dbReference>
<dbReference type="InterPro" id="IPR004821">
    <property type="entry name" value="Cyt_trans-like"/>
</dbReference>
<dbReference type="HAMAP" id="MF_00243">
    <property type="entry name" value="NMN_adenylyltr"/>
    <property type="match status" value="1"/>
</dbReference>
<keyword evidence="4 8" id="KW-0548">Nucleotidyltransferase</keyword>
<keyword evidence="5 8" id="KW-0547">Nucleotide-binding</keyword>
<accession>A0A1F2PA60</accession>
<evidence type="ECO:0000256" key="6">
    <source>
        <dbReference type="ARBA" id="ARBA00022840"/>
    </source>
</evidence>
<dbReference type="AlphaFoldDB" id="A0A1F2PA60"/>
<dbReference type="PANTHER" id="PTHR21342">
    <property type="entry name" value="PHOSPHOPANTETHEINE ADENYLYLTRANSFERASE"/>
    <property type="match status" value="1"/>
</dbReference>
<proteinExistence type="inferred from homology"/>
<dbReference type="Gene3D" id="3.40.50.620">
    <property type="entry name" value="HUPs"/>
    <property type="match status" value="1"/>
</dbReference>
<evidence type="ECO:0000256" key="9">
    <source>
        <dbReference type="NCBIfam" id="TIGR01527"/>
    </source>
</evidence>
<dbReference type="EMBL" id="LYOS01000002">
    <property type="protein sequence ID" value="OFV68138.1"/>
    <property type="molecule type" value="Genomic_DNA"/>
</dbReference>
<comment type="pathway">
    <text evidence="8">Cofactor biosynthesis; NAD(+) biosynthesis; NAD(+) from nicotinamide D-ribonucleotide: step 1/1.</text>
</comment>
<evidence type="ECO:0000313" key="12">
    <source>
        <dbReference type="Proteomes" id="UP000186940"/>
    </source>
</evidence>
<dbReference type="GO" id="GO:0005737">
    <property type="term" value="C:cytoplasm"/>
    <property type="evidence" value="ECO:0007669"/>
    <property type="project" value="UniProtKB-SubCell"/>
</dbReference>
<evidence type="ECO:0000313" key="11">
    <source>
        <dbReference type="EMBL" id="OFV68138.1"/>
    </source>
</evidence>
<dbReference type="NCBIfam" id="TIGR00125">
    <property type="entry name" value="cyt_tran_rel"/>
    <property type="match status" value="1"/>
</dbReference>
<comment type="catalytic activity">
    <reaction evidence="8">
        <text>beta-nicotinamide D-ribonucleotide + ATP + H(+) = diphosphate + NAD(+)</text>
        <dbReference type="Rhea" id="RHEA:21360"/>
        <dbReference type="ChEBI" id="CHEBI:14649"/>
        <dbReference type="ChEBI" id="CHEBI:15378"/>
        <dbReference type="ChEBI" id="CHEBI:30616"/>
        <dbReference type="ChEBI" id="CHEBI:33019"/>
        <dbReference type="ChEBI" id="CHEBI:57540"/>
        <dbReference type="EC" id="2.7.7.1"/>
    </reaction>
</comment>
<dbReference type="GO" id="GO:0000309">
    <property type="term" value="F:nicotinamide-nucleotide adenylyltransferase activity"/>
    <property type="evidence" value="ECO:0007669"/>
    <property type="project" value="UniProtKB-UniRule"/>
</dbReference>
<dbReference type="PATRIC" id="fig|1838285.3.peg.787"/>
<sequence>MEKTKEHRGLYIGRFQPYHLGHHMILTQIAREVEELVICIGSAQVSHELKNPFTGGERVLMVKSAIEELPIKCYVIPIMDVMRNAIWVAHVVSLTPGFEIVYSNNPLNKRLFDEAGFKVRSTAFYERDVYSGTEIRRRMIAGEEWENLVPDAVCKVIHECDGVSRVQDLARYDTGK</sequence>
<keyword evidence="6 8" id="KW-0067">ATP-binding</keyword>